<keyword evidence="1" id="KW-1133">Transmembrane helix</keyword>
<keyword evidence="3" id="KW-1185">Reference proteome</keyword>
<keyword evidence="1" id="KW-0812">Transmembrane</keyword>
<evidence type="ECO:0000256" key="1">
    <source>
        <dbReference type="SAM" id="Phobius"/>
    </source>
</evidence>
<reference evidence="2" key="1">
    <citation type="submission" date="2022-11" db="EMBL/GenBank/DDBJ databases">
        <title>Isolation and characterization of PLA-degrading bacterium Massilia sp. from Antarctic soil.</title>
        <authorList>
            <person name="Sato K."/>
            <person name="Gomez-Fuentes C."/>
            <person name="Ahmad S.A."/>
            <person name="Zulkharnain A."/>
        </authorList>
    </citation>
    <scope>NUCLEOTIDE SEQUENCE</scope>
    <source>
        <strain evidence="2">N-3</strain>
    </source>
</reference>
<dbReference type="RefSeq" id="WP_281907739.1">
    <property type="nucleotide sequence ID" value="NZ_AP026966.1"/>
</dbReference>
<organism evidence="2 3">
    <name type="scientific">Massilia varians</name>
    <dbReference type="NCBI Taxonomy" id="457921"/>
    <lineage>
        <taxon>Bacteria</taxon>
        <taxon>Pseudomonadati</taxon>
        <taxon>Pseudomonadota</taxon>
        <taxon>Betaproteobacteria</taxon>
        <taxon>Burkholderiales</taxon>
        <taxon>Oxalobacteraceae</taxon>
        <taxon>Telluria group</taxon>
        <taxon>Massilia</taxon>
    </lineage>
</organism>
<evidence type="ECO:0000313" key="3">
    <source>
        <dbReference type="Proteomes" id="UP001163336"/>
    </source>
</evidence>
<gene>
    <name evidence="2" type="ORF">MasN3_26800</name>
</gene>
<dbReference type="EMBL" id="AP026966">
    <property type="protein sequence ID" value="BDT59186.1"/>
    <property type="molecule type" value="Genomic_DNA"/>
</dbReference>
<dbReference type="Proteomes" id="UP001163336">
    <property type="component" value="Chromosome"/>
</dbReference>
<accession>A0ABN6TG75</accession>
<keyword evidence="1" id="KW-0472">Membrane</keyword>
<proteinExistence type="predicted"/>
<sequence length="74" mass="7927">MDETPAQVGGVILAIQFLLWMSSGVVMSLLDATKVQGREFRIKPPAAPAWPLDVRSTDDVLAASRENVMAITSG</sequence>
<evidence type="ECO:0000313" key="2">
    <source>
        <dbReference type="EMBL" id="BDT59186.1"/>
    </source>
</evidence>
<name>A0ABN6TG75_9BURK</name>
<feature type="transmembrane region" description="Helical" evidence="1">
    <location>
        <begin position="6"/>
        <end position="30"/>
    </location>
</feature>
<protein>
    <submittedName>
        <fullName evidence="2">Uncharacterized protein</fullName>
    </submittedName>
</protein>